<comment type="caution">
    <text evidence="2">The sequence shown here is derived from an EMBL/GenBank/DDBJ whole genome shotgun (WGS) entry which is preliminary data.</text>
</comment>
<keyword evidence="1" id="KW-0472">Membrane</keyword>
<keyword evidence="3" id="KW-1185">Reference proteome</keyword>
<gene>
    <name evidence="2" type="ORF">KHA91_11630</name>
</gene>
<reference evidence="2 3" key="1">
    <citation type="submission" date="2021-05" db="EMBL/GenBank/DDBJ databases">
        <title>Novel Bacillus species.</title>
        <authorList>
            <person name="Liu G."/>
        </authorList>
    </citation>
    <scope>NUCLEOTIDE SEQUENCE [LARGE SCALE GENOMIC DNA]</scope>
    <source>
        <strain evidence="2 3">FJAT-49682</strain>
    </source>
</reference>
<keyword evidence="1" id="KW-1133">Transmembrane helix</keyword>
<keyword evidence="1" id="KW-0812">Transmembrane</keyword>
<proteinExistence type="predicted"/>
<dbReference type="Proteomes" id="UP000676456">
    <property type="component" value="Unassembled WGS sequence"/>
</dbReference>
<feature type="transmembrane region" description="Helical" evidence="1">
    <location>
        <begin position="171"/>
        <end position="194"/>
    </location>
</feature>
<dbReference type="AlphaFoldDB" id="A0A942Z486"/>
<feature type="transmembrane region" description="Helical" evidence="1">
    <location>
        <begin position="16"/>
        <end position="38"/>
    </location>
</feature>
<dbReference type="RefSeq" id="WP_213098406.1">
    <property type="nucleotide sequence ID" value="NZ_JAGYPN010000002.1"/>
</dbReference>
<evidence type="ECO:0008006" key="4">
    <source>
        <dbReference type="Google" id="ProtNLM"/>
    </source>
</evidence>
<evidence type="ECO:0000313" key="3">
    <source>
        <dbReference type="Proteomes" id="UP000676456"/>
    </source>
</evidence>
<dbReference type="EMBL" id="JAGYPN010000002">
    <property type="protein sequence ID" value="MBS4223394.1"/>
    <property type="molecule type" value="Genomic_DNA"/>
</dbReference>
<evidence type="ECO:0000313" key="2">
    <source>
        <dbReference type="EMBL" id="MBS4223394.1"/>
    </source>
</evidence>
<evidence type="ECO:0000256" key="1">
    <source>
        <dbReference type="SAM" id="Phobius"/>
    </source>
</evidence>
<organism evidence="2 3">
    <name type="scientific">Lederbergia citrea</name>
    <dbReference type="NCBI Taxonomy" id="2833581"/>
    <lineage>
        <taxon>Bacteria</taxon>
        <taxon>Bacillati</taxon>
        <taxon>Bacillota</taxon>
        <taxon>Bacilli</taxon>
        <taxon>Bacillales</taxon>
        <taxon>Bacillaceae</taxon>
        <taxon>Lederbergia</taxon>
    </lineage>
</organism>
<name>A0A942Z486_9BACI</name>
<sequence>MEKAEVIYGLRTRLSWLFLASALVFLISGLFGVGSHVVSPELLKSSPLQYEGLKSYFIIGRIIHGLLYAGCVIFLPALFFWMLSDTWYTKMVVLQAFTLPILLVEQTTFILMATKLNLPWFSSPFSLGVIAQYLTDYEYLIYLFGSMSLFKLVAMVVQYEGLRTFAMKSRVAAIVMVLSINLIFWAFGALQAFINFKILL</sequence>
<feature type="transmembrane region" description="Helical" evidence="1">
    <location>
        <begin position="58"/>
        <end position="81"/>
    </location>
</feature>
<protein>
    <recommendedName>
        <fullName evidence="4">Yip1 domain-containing protein</fullName>
    </recommendedName>
</protein>
<accession>A0A942Z486</accession>
<feature type="transmembrane region" description="Helical" evidence="1">
    <location>
        <begin position="87"/>
        <end position="104"/>
    </location>
</feature>